<dbReference type="AlphaFoldDB" id="A0A6J8A2G1"/>
<evidence type="ECO:0000313" key="3">
    <source>
        <dbReference type="Proteomes" id="UP000507470"/>
    </source>
</evidence>
<evidence type="ECO:0000259" key="1">
    <source>
        <dbReference type="PROSITE" id="PS51406"/>
    </source>
</evidence>
<dbReference type="InterPro" id="IPR036056">
    <property type="entry name" value="Fibrinogen-like_C"/>
</dbReference>
<reference evidence="2 3" key="1">
    <citation type="submission" date="2020-06" db="EMBL/GenBank/DDBJ databases">
        <authorList>
            <person name="Li R."/>
            <person name="Bekaert M."/>
        </authorList>
    </citation>
    <scope>NUCLEOTIDE SEQUENCE [LARGE SCALE GENOMIC DNA]</scope>
    <source>
        <strain evidence="3">wild</strain>
    </source>
</reference>
<dbReference type="Proteomes" id="UP000507470">
    <property type="component" value="Unassembled WGS sequence"/>
</dbReference>
<feature type="domain" description="Fibrinogen C-terminal" evidence="1">
    <location>
        <begin position="35"/>
        <end position="254"/>
    </location>
</feature>
<dbReference type="PANTHER" id="PTHR19143">
    <property type="entry name" value="FIBRINOGEN/TENASCIN/ANGIOPOEITIN"/>
    <property type="match status" value="1"/>
</dbReference>
<sequence>MMAIYVNHTERLVLQLKEELRKSLQFDNTQGRMERVSEEKPIDCTDIHVSQGSGIYTIYPKGIGRINIYCDLDTHNIRGGWTVFQRRETGEEDFNREWIDYENGFGSLRKEFWLGNSKLYIITDQGRYELMVMIEDFKNNKAFARYKSFKIGDVFSNYKLSIEGYSGTAGNSLRRNNNRPFTTKDRHNIKFTDNKCEIYEEGPWWLQETCFGANLNGKYLKEKSVYYGGIYWYDWRKSYKITLQKTTMMIRRIM</sequence>
<dbReference type="Gene3D" id="3.90.215.10">
    <property type="entry name" value="Gamma Fibrinogen, chain A, domain 1"/>
    <property type="match status" value="1"/>
</dbReference>
<dbReference type="InterPro" id="IPR050373">
    <property type="entry name" value="Fibrinogen_C-term_domain"/>
</dbReference>
<organism evidence="2 3">
    <name type="scientific">Mytilus coruscus</name>
    <name type="common">Sea mussel</name>
    <dbReference type="NCBI Taxonomy" id="42192"/>
    <lineage>
        <taxon>Eukaryota</taxon>
        <taxon>Metazoa</taxon>
        <taxon>Spiralia</taxon>
        <taxon>Lophotrochozoa</taxon>
        <taxon>Mollusca</taxon>
        <taxon>Bivalvia</taxon>
        <taxon>Autobranchia</taxon>
        <taxon>Pteriomorphia</taxon>
        <taxon>Mytilida</taxon>
        <taxon>Mytiloidea</taxon>
        <taxon>Mytilidae</taxon>
        <taxon>Mytilinae</taxon>
        <taxon>Mytilus</taxon>
    </lineage>
</organism>
<dbReference type="OrthoDB" id="6275059at2759"/>
<name>A0A6J8A2G1_MYTCO</name>
<dbReference type="Pfam" id="PF00147">
    <property type="entry name" value="Fibrinogen_C"/>
    <property type="match status" value="1"/>
</dbReference>
<protein>
    <submittedName>
        <fullName evidence="2">Fibrinogen-like protein A,Ryncolin-2,Ryncolin-4,Techylectin-5B,Angiopoietin-2,Ficol in-1-A,Ficolin-2,Ryncolin-1,Tenascin-R,Ryncolin-3,Ficolin-1</fullName>
    </submittedName>
</protein>
<keyword evidence="3" id="KW-1185">Reference proteome</keyword>
<dbReference type="EMBL" id="CACVKT020000554">
    <property type="protein sequence ID" value="CAC5360265.1"/>
    <property type="molecule type" value="Genomic_DNA"/>
</dbReference>
<evidence type="ECO:0000313" key="2">
    <source>
        <dbReference type="EMBL" id="CAC5360265.1"/>
    </source>
</evidence>
<accession>A0A6J8A2G1</accession>
<gene>
    <name evidence="2" type="ORF">MCOR_2804</name>
</gene>
<proteinExistence type="predicted"/>
<dbReference type="SMART" id="SM00186">
    <property type="entry name" value="FBG"/>
    <property type="match status" value="1"/>
</dbReference>
<dbReference type="SUPFAM" id="SSF56496">
    <property type="entry name" value="Fibrinogen C-terminal domain-like"/>
    <property type="match status" value="1"/>
</dbReference>
<dbReference type="PANTHER" id="PTHR19143:SF458">
    <property type="entry name" value="FIBRINOGEN C-TERMINAL DOMAIN-CONTAINING PROTEIN-RELATED"/>
    <property type="match status" value="1"/>
</dbReference>
<dbReference type="GO" id="GO:0005615">
    <property type="term" value="C:extracellular space"/>
    <property type="evidence" value="ECO:0007669"/>
    <property type="project" value="TreeGrafter"/>
</dbReference>
<dbReference type="InterPro" id="IPR002181">
    <property type="entry name" value="Fibrinogen_a/b/g_C_dom"/>
</dbReference>
<dbReference type="PROSITE" id="PS51406">
    <property type="entry name" value="FIBRINOGEN_C_2"/>
    <property type="match status" value="1"/>
</dbReference>
<dbReference type="CDD" id="cd00087">
    <property type="entry name" value="FReD"/>
    <property type="match status" value="1"/>
</dbReference>
<dbReference type="InterPro" id="IPR014716">
    <property type="entry name" value="Fibrinogen_a/b/g_C_1"/>
</dbReference>